<reference evidence="1" key="1">
    <citation type="submission" date="2018-02" db="EMBL/GenBank/DDBJ databases">
        <authorList>
            <person name="Cohen D.B."/>
            <person name="Kent A.D."/>
        </authorList>
    </citation>
    <scope>NUCLEOTIDE SEQUENCE</scope>
</reference>
<name>A0A2N9ITI7_FAGSY</name>
<protein>
    <submittedName>
        <fullName evidence="1">Uncharacterized protein</fullName>
    </submittedName>
</protein>
<dbReference type="EMBL" id="OIVN01006210">
    <property type="protein sequence ID" value="SPD27848.1"/>
    <property type="molecule type" value="Genomic_DNA"/>
</dbReference>
<proteinExistence type="predicted"/>
<gene>
    <name evidence="1" type="ORF">FSB_LOCUS55730</name>
</gene>
<accession>A0A2N9ITI7</accession>
<sequence>MKRFVDVCRHEEICRVVFGDEGLRVLKLSQLNLDNLGYIDSVSVEEGGGVMTFSKPLSPNSLPSIPSNSSLLRSVSPSGFALHLSRRSENQLGPGLNSDIDEWIFFTSLTPFNRFVLLRCPSIFEEMNRGRIVVRSGGESENDFELEYQRVCVSAEDGGVVSLDWPAKLELKEQHGLDTTFLLVPVEVFTADFG</sequence>
<dbReference type="AlphaFoldDB" id="A0A2N9ITI7"/>
<organism evidence="1">
    <name type="scientific">Fagus sylvatica</name>
    <name type="common">Beechnut</name>
    <dbReference type="NCBI Taxonomy" id="28930"/>
    <lineage>
        <taxon>Eukaryota</taxon>
        <taxon>Viridiplantae</taxon>
        <taxon>Streptophyta</taxon>
        <taxon>Embryophyta</taxon>
        <taxon>Tracheophyta</taxon>
        <taxon>Spermatophyta</taxon>
        <taxon>Magnoliopsida</taxon>
        <taxon>eudicotyledons</taxon>
        <taxon>Gunneridae</taxon>
        <taxon>Pentapetalae</taxon>
        <taxon>rosids</taxon>
        <taxon>fabids</taxon>
        <taxon>Fagales</taxon>
        <taxon>Fagaceae</taxon>
        <taxon>Fagus</taxon>
    </lineage>
</organism>
<evidence type="ECO:0000313" key="1">
    <source>
        <dbReference type="EMBL" id="SPD27848.1"/>
    </source>
</evidence>